<sequence>MCCWCSWCSERKKRAAEQEDSCTTARLCMERSADREPEQDRPKNRCFATRSRKFFKKRCIL</sequence>
<dbReference type="HOGENOM" id="CLU_2915681_0_0_9"/>
<accession>E2ZKC8</accession>
<gene>
    <name evidence="1" type="ORF">HMPREF9436_02131</name>
</gene>
<dbReference type="BioCyc" id="FCF748224-HMP:GTSS-1237-MONOMER"/>
<organism evidence="1 2">
    <name type="scientific">Faecalibacterium cf. prausnitzii KLE1255</name>
    <dbReference type="NCBI Taxonomy" id="748224"/>
    <lineage>
        <taxon>Bacteria</taxon>
        <taxon>Bacillati</taxon>
        <taxon>Bacillota</taxon>
        <taxon>Clostridia</taxon>
        <taxon>Eubacteriales</taxon>
        <taxon>Oscillospiraceae</taxon>
        <taxon>Faecalibacterium</taxon>
    </lineage>
</organism>
<comment type="caution">
    <text evidence="1">The sequence shown here is derived from an EMBL/GenBank/DDBJ whole genome shotgun (WGS) entry which is preliminary data.</text>
</comment>
<proteinExistence type="predicted"/>
<dbReference type="EMBL" id="AECU01000170">
    <property type="protein sequence ID" value="EFQ06443.1"/>
    <property type="molecule type" value="Genomic_DNA"/>
</dbReference>
<dbReference type="AlphaFoldDB" id="E2ZKC8"/>
<evidence type="ECO:0000313" key="2">
    <source>
        <dbReference type="Proteomes" id="UP000006028"/>
    </source>
</evidence>
<reference evidence="1 2" key="1">
    <citation type="submission" date="2010-08" db="EMBL/GenBank/DDBJ databases">
        <authorList>
            <person name="Weinstock G."/>
            <person name="Sodergren E."/>
            <person name="Clifton S."/>
            <person name="Fulton L."/>
            <person name="Fulton B."/>
            <person name="Courtney L."/>
            <person name="Fronick C."/>
            <person name="Harrison M."/>
            <person name="Strong C."/>
            <person name="Farmer C."/>
            <person name="Delahaunty K."/>
            <person name="Markovic C."/>
            <person name="Hall O."/>
            <person name="Minx P."/>
            <person name="Tomlinson C."/>
            <person name="Mitreva M."/>
            <person name="Hou S."/>
            <person name="Chen J."/>
            <person name="Wollam A."/>
            <person name="Pepin K.H."/>
            <person name="Johnson M."/>
            <person name="Bhonagiri V."/>
            <person name="Zhang X."/>
            <person name="Suruliraj S."/>
            <person name="Warren W."/>
            <person name="Chinwalla A."/>
            <person name="Mardis E.R."/>
            <person name="Wilson R.K."/>
        </authorList>
    </citation>
    <scope>NUCLEOTIDE SEQUENCE [LARGE SCALE GENOMIC DNA]</scope>
    <source>
        <strain evidence="1 2">KLE1255</strain>
    </source>
</reference>
<dbReference type="STRING" id="748224.HMPREF9436_02131"/>
<name>E2ZKC8_9FIRM</name>
<dbReference type="Proteomes" id="UP000006028">
    <property type="component" value="Unassembled WGS sequence"/>
</dbReference>
<evidence type="ECO:0000313" key="1">
    <source>
        <dbReference type="EMBL" id="EFQ06443.1"/>
    </source>
</evidence>
<protein>
    <submittedName>
        <fullName evidence="1">Uncharacterized protein</fullName>
    </submittedName>
</protein>